<dbReference type="AlphaFoldDB" id="A0A166GQP0"/>
<evidence type="ECO:0000313" key="3">
    <source>
        <dbReference type="Proteomes" id="UP000076798"/>
    </source>
</evidence>
<reference evidence="2 3" key="1">
    <citation type="journal article" date="2016" name="Mol. Biol. Evol.">
        <title>Comparative Genomics of Early-Diverging Mushroom-Forming Fungi Provides Insights into the Origins of Lignocellulose Decay Capabilities.</title>
        <authorList>
            <person name="Nagy L.G."/>
            <person name="Riley R."/>
            <person name="Tritt A."/>
            <person name="Adam C."/>
            <person name="Daum C."/>
            <person name="Floudas D."/>
            <person name="Sun H."/>
            <person name="Yadav J.S."/>
            <person name="Pangilinan J."/>
            <person name="Larsson K.H."/>
            <person name="Matsuura K."/>
            <person name="Barry K."/>
            <person name="Labutti K."/>
            <person name="Kuo R."/>
            <person name="Ohm R.A."/>
            <person name="Bhattacharya S.S."/>
            <person name="Shirouzu T."/>
            <person name="Yoshinaga Y."/>
            <person name="Martin F.M."/>
            <person name="Grigoriev I.V."/>
            <person name="Hibbett D.S."/>
        </authorList>
    </citation>
    <scope>NUCLEOTIDE SEQUENCE [LARGE SCALE GENOMIC DNA]</scope>
    <source>
        <strain evidence="2 3">HHB10207 ss-3</strain>
    </source>
</reference>
<gene>
    <name evidence="2" type="ORF">SISSUDRAFT_1059025</name>
</gene>
<dbReference type="Proteomes" id="UP000076798">
    <property type="component" value="Unassembled WGS sequence"/>
</dbReference>
<protein>
    <submittedName>
        <fullName evidence="2">Uncharacterized protein</fullName>
    </submittedName>
</protein>
<dbReference type="EMBL" id="KV428017">
    <property type="protein sequence ID" value="KZT41913.1"/>
    <property type="molecule type" value="Genomic_DNA"/>
</dbReference>
<keyword evidence="3" id="KW-1185">Reference proteome</keyword>
<accession>A0A166GQP0</accession>
<evidence type="ECO:0000313" key="2">
    <source>
        <dbReference type="EMBL" id="KZT41913.1"/>
    </source>
</evidence>
<sequence>MLFELQDSGRHYKLTDGTTTWIGYHASNRHTTIYNGKTAYVLSFLNNEDVTVPLERLKKASSSSERTVKPPADAELVPWP</sequence>
<feature type="region of interest" description="Disordered" evidence="1">
    <location>
        <begin position="59"/>
        <end position="80"/>
    </location>
</feature>
<organism evidence="2 3">
    <name type="scientific">Sistotremastrum suecicum HHB10207 ss-3</name>
    <dbReference type="NCBI Taxonomy" id="1314776"/>
    <lineage>
        <taxon>Eukaryota</taxon>
        <taxon>Fungi</taxon>
        <taxon>Dikarya</taxon>
        <taxon>Basidiomycota</taxon>
        <taxon>Agaricomycotina</taxon>
        <taxon>Agaricomycetes</taxon>
        <taxon>Sistotremastrales</taxon>
        <taxon>Sistotremastraceae</taxon>
        <taxon>Sistotremastrum</taxon>
    </lineage>
</organism>
<evidence type="ECO:0000256" key="1">
    <source>
        <dbReference type="SAM" id="MobiDB-lite"/>
    </source>
</evidence>
<proteinExistence type="predicted"/>
<name>A0A166GQP0_9AGAM</name>